<dbReference type="Gene3D" id="3.10.580.10">
    <property type="entry name" value="CBS-domain"/>
    <property type="match status" value="1"/>
</dbReference>
<dbReference type="PANTHER" id="PTHR43773:SF1">
    <property type="entry name" value="MAGNESIUM TRANSPORTER MGTE"/>
    <property type="match status" value="1"/>
</dbReference>
<dbReference type="Pfam" id="PF01769">
    <property type="entry name" value="MgtE"/>
    <property type="match status" value="1"/>
</dbReference>
<protein>
    <recommendedName>
        <fullName evidence="9">Magnesium transporter MgtE</fullName>
    </recommendedName>
</protein>
<dbReference type="Pfam" id="PF03448">
    <property type="entry name" value="MgtE_N"/>
    <property type="match status" value="1"/>
</dbReference>
<organism evidence="11 12">
    <name type="scientific">Zavarzinia aquatilis</name>
    <dbReference type="NCBI Taxonomy" id="2211142"/>
    <lineage>
        <taxon>Bacteria</taxon>
        <taxon>Pseudomonadati</taxon>
        <taxon>Pseudomonadota</taxon>
        <taxon>Alphaproteobacteria</taxon>
        <taxon>Rhodospirillales</taxon>
        <taxon>Zavarziniaceae</taxon>
        <taxon>Zavarzinia</taxon>
    </lineage>
</organism>
<evidence type="ECO:0000256" key="6">
    <source>
        <dbReference type="ARBA" id="ARBA00022989"/>
    </source>
</evidence>
<dbReference type="GO" id="GO:0046872">
    <property type="term" value="F:metal ion binding"/>
    <property type="evidence" value="ECO:0007669"/>
    <property type="project" value="UniProtKB-KW"/>
</dbReference>
<dbReference type="AlphaFoldDB" id="A0A317DVI3"/>
<keyword evidence="7 9" id="KW-0472">Membrane</keyword>
<feature type="transmembrane region" description="Helical" evidence="9">
    <location>
        <begin position="431"/>
        <end position="458"/>
    </location>
</feature>
<comment type="subcellular location">
    <subcellularLocation>
        <location evidence="9">Cell membrane</location>
        <topology evidence="9">Multi-pass membrane protein</topology>
    </subcellularLocation>
    <subcellularLocation>
        <location evidence="1">Membrane</location>
        <topology evidence="1">Multi-pass membrane protein</topology>
    </subcellularLocation>
</comment>
<evidence type="ECO:0000259" key="10">
    <source>
        <dbReference type="PROSITE" id="PS51371"/>
    </source>
</evidence>
<dbReference type="SMART" id="SM00924">
    <property type="entry name" value="MgtE_N"/>
    <property type="match status" value="1"/>
</dbReference>
<keyword evidence="5 9" id="KW-0460">Magnesium</keyword>
<dbReference type="PANTHER" id="PTHR43773">
    <property type="entry name" value="MAGNESIUM TRANSPORTER MGTE"/>
    <property type="match status" value="1"/>
</dbReference>
<keyword evidence="6 9" id="KW-1133">Transmembrane helix</keyword>
<dbReference type="InterPro" id="IPR046342">
    <property type="entry name" value="CBS_dom_sf"/>
</dbReference>
<dbReference type="PROSITE" id="PS51371">
    <property type="entry name" value="CBS"/>
    <property type="match status" value="1"/>
</dbReference>
<dbReference type="InterPro" id="IPR006669">
    <property type="entry name" value="MgtE_transporter"/>
</dbReference>
<dbReference type="SUPFAM" id="SSF54631">
    <property type="entry name" value="CBS-domain pair"/>
    <property type="match status" value="1"/>
</dbReference>
<comment type="caution">
    <text evidence="11">The sequence shown here is derived from an EMBL/GenBank/DDBJ whole genome shotgun (WGS) entry which is preliminary data.</text>
</comment>
<dbReference type="InterPro" id="IPR006668">
    <property type="entry name" value="Mg_transptr_MgtE_intracell_dom"/>
</dbReference>
<feature type="transmembrane region" description="Helical" evidence="9">
    <location>
        <begin position="370"/>
        <end position="392"/>
    </location>
</feature>
<name>A0A317DVI3_9PROT</name>
<dbReference type="InterPro" id="IPR006667">
    <property type="entry name" value="SLC41_membr_dom"/>
</dbReference>
<keyword evidence="8" id="KW-0129">CBS domain</keyword>
<dbReference type="InterPro" id="IPR000644">
    <property type="entry name" value="CBS_dom"/>
</dbReference>
<proteinExistence type="inferred from homology"/>
<dbReference type="SUPFAM" id="SSF161093">
    <property type="entry name" value="MgtE membrane domain-like"/>
    <property type="match status" value="1"/>
</dbReference>
<evidence type="ECO:0000256" key="2">
    <source>
        <dbReference type="ARBA" id="ARBA00009749"/>
    </source>
</evidence>
<dbReference type="EMBL" id="QGLE01000020">
    <property type="protein sequence ID" value="PWR17886.1"/>
    <property type="molecule type" value="Genomic_DNA"/>
</dbReference>
<keyword evidence="12" id="KW-1185">Reference proteome</keyword>
<dbReference type="Gene3D" id="1.10.357.20">
    <property type="entry name" value="SLC41 divalent cation transporters, integral membrane domain"/>
    <property type="match status" value="1"/>
</dbReference>
<comment type="function">
    <text evidence="9">Acts as a magnesium transporter.</text>
</comment>
<evidence type="ECO:0000256" key="8">
    <source>
        <dbReference type="PROSITE-ProRule" id="PRU00703"/>
    </source>
</evidence>
<dbReference type="RefSeq" id="WP_109908029.1">
    <property type="nucleotide sequence ID" value="NZ_QGLE01000020.1"/>
</dbReference>
<keyword evidence="9" id="KW-1003">Cell membrane</keyword>
<reference evidence="11 12" key="1">
    <citation type="submission" date="2018-05" db="EMBL/GenBank/DDBJ databases">
        <title>Zavarzinia sp. HR-AS.</title>
        <authorList>
            <person name="Lee Y."/>
            <person name="Jeon C.O."/>
        </authorList>
    </citation>
    <scope>NUCLEOTIDE SEQUENCE [LARGE SCALE GENOMIC DNA]</scope>
    <source>
        <strain evidence="11 12">HR-AS</strain>
    </source>
</reference>
<sequence length="459" mass="49563">MVEPHLRESPEERSAGLEVDLHADVVAALDAEDRDAIRASAGELHVADLADLIEQLGHDGRRLLIEALGSDLDPELLSELHGPVLTEVLDLIGPREAAAALSQLETDDAVYVLNEFDDEQQREVLAELPAEDRQALQAGLAYPEDSAGRLMQRDVVAVADFWSIGRTLEYFRREADLPDRFYEIIVIDGERRPVGTLPLDRMLRTNADLPIGMIMEPAEHLVPVDMDQEEVAFLFQQYRLMSAAVVDRDGRLAGVIMADDVADVIEEEVEEDAMLLGGVAETDIQETVWTTTRTRFSWLFVNLGTAFLASAVIGMFDAAIEKIVALAVLMPIVASMGGNAATQTLTVAVRTLATRELTAANARRVVVKEAMVGAINGFVFAAIVGGIGFAWFGDWELGAVFGLSMIINMIAAALAGVLVPVTLDRLGVDPAVASGVFVTTVTDVVGFFAFLGLAALLLL</sequence>
<evidence type="ECO:0000256" key="9">
    <source>
        <dbReference type="RuleBase" id="RU362011"/>
    </source>
</evidence>
<keyword evidence="3 9" id="KW-0813">Transport</keyword>
<evidence type="ECO:0000256" key="1">
    <source>
        <dbReference type="ARBA" id="ARBA00004141"/>
    </source>
</evidence>
<evidence type="ECO:0000256" key="4">
    <source>
        <dbReference type="ARBA" id="ARBA00022692"/>
    </source>
</evidence>
<evidence type="ECO:0000256" key="5">
    <source>
        <dbReference type="ARBA" id="ARBA00022842"/>
    </source>
</evidence>
<comment type="subunit">
    <text evidence="9">Homodimer.</text>
</comment>
<feature type="transmembrane region" description="Helical" evidence="9">
    <location>
        <begin position="399"/>
        <end position="419"/>
    </location>
</feature>
<accession>A0A317DVI3</accession>
<keyword evidence="4 9" id="KW-0812">Transmembrane</keyword>
<comment type="similarity">
    <text evidence="2 9">Belongs to the SLC41A transporter family.</text>
</comment>
<dbReference type="OrthoDB" id="9790355at2"/>
<gene>
    <name evidence="11" type="primary">mgtE</name>
    <name evidence="11" type="ORF">DKG74_20415</name>
</gene>
<dbReference type="NCBIfam" id="TIGR00400">
    <property type="entry name" value="mgtE"/>
    <property type="match status" value="1"/>
</dbReference>
<evidence type="ECO:0000313" key="11">
    <source>
        <dbReference type="EMBL" id="PWR17886.1"/>
    </source>
</evidence>
<dbReference type="Pfam" id="PF00571">
    <property type="entry name" value="CBS"/>
    <property type="match status" value="1"/>
</dbReference>
<dbReference type="CDD" id="cd04606">
    <property type="entry name" value="CBS_pair_Mg_transporter"/>
    <property type="match status" value="1"/>
</dbReference>
<dbReference type="Gene3D" id="1.25.60.10">
    <property type="entry name" value="MgtE N-terminal domain-like"/>
    <property type="match status" value="1"/>
</dbReference>
<evidence type="ECO:0000256" key="3">
    <source>
        <dbReference type="ARBA" id="ARBA00022448"/>
    </source>
</evidence>
<dbReference type="InterPro" id="IPR038076">
    <property type="entry name" value="MgtE_N_sf"/>
</dbReference>
<dbReference type="GO" id="GO:0015095">
    <property type="term" value="F:magnesium ion transmembrane transporter activity"/>
    <property type="evidence" value="ECO:0007669"/>
    <property type="project" value="UniProtKB-UniRule"/>
</dbReference>
<dbReference type="GO" id="GO:0005886">
    <property type="term" value="C:plasma membrane"/>
    <property type="evidence" value="ECO:0007669"/>
    <property type="project" value="UniProtKB-SubCell"/>
</dbReference>
<evidence type="ECO:0000256" key="7">
    <source>
        <dbReference type="ARBA" id="ARBA00023136"/>
    </source>
</evidence>
<dbReference type="InterPro" id="IPR036739">
    <property type="entry name" value="SLC41_membr_dom_sf"/>
</dbReference>
<evidence type="ECO:0000313" key="12">
    <source>
        <dbReference type="Proteomes" id="UP000245461"/>
    </source>
</evidence>
<feature type="transmembrane region" description="Helical" evidence="9">
    <location>
        <begin position="296"/>
        <end position="316"/>
    </location>
</feature>
<keyword evidence="9" id="KW-0479">Metal-binding</keyword>
<comment type="caution">
    <text evidence="9">Lacks conserved residue(s) required for the propagation of feature annotation.</text>
</comment>
<dbReference type="Proteomes" id="UP000245461">
    <property type="component" value="Unassembled WGS sequence"/>
</dbReference>
<dbReference type="SUPFAM" id="SSF158791">
    <property type="entry name" value="MgtE N-terminal domain-like"/>
    <property type="match status" value="1"/>
</dbReference>
<feature type="domain" description="CBS" evidence="10">
    <location>
        <begin position="215"/>
        <end position="271"/>
    </location>
</feature>